<dbReference type="EC" id="6.3.2.2" evidence="1 6"/>
<dbReference type="Proteomes" id="UP000270924">
    <property type="component" value="Unassembled WGS sequence"/>
</dbReference>
<comment type="similarity">
    <text evidence="6">Belongs to the glutamate--cysteine ligase type 3 family.</text>
</comment>
<feature type="compositionally biased region" description="Polar residues" evidence="7">
    <location>
        <begin position="1"/>
        <end position="17"/>
    </location>
</feature>
<dbReference type="UniPathway" id="UPA00142">
    <property type="reaction ID" value="UER00209"/>
</dbReference>
<evidence type="ECO:0000313" key="10">
    <source>
        <dbReference type="Proteomes" id="UP000270924"/>
    </source>
</evidence>
<dbReference type="EMBL" id="UYWW01010789">
    <property type="protein sequence ID" value="VDM18101.1"/>
    <property type="molecule type" value="Genomic_DNA"/>
</dbReference>
<protein>
    <recommendedName>
        <fullName evidence="1 6">Glutamate--cysteine ligase</fullName>
        <ecNumber evidence="1 6">6.3.2.2</ecNumber>
    </recommendedName>
    <alternativeName>
        <fullName evidence="6">Gamma-ECS</fullName>
    </alternativeName>
    <alternativeName>
        <fullName evidence="6">Gamma-glutamylcysteine synthetase</fullName>
    </alternativeName>
</protein>
<dbReference type="OrthoDB" id="7939818at2759"/>
<sequence>MSISFPSLGTPDFTSPSYEPHPDGDSNSGCSIFFPDEAIYAGHPRFRNLVRNIKQRRGEKVVINVPIYKDINTPNPYQENFAQAKDGGQSALAAKPDHIYMDHMGFGMGCCCLQVTFQVIFFFFFLFKIYFCRKRKFVSLFFSHKK</sequence>
<dbReference type="PANTHER" id="PTHR11164">
    <property type="entry name" value="GLUTAMATE CYSTEINE LIGASE"/>
    <property type="match status" value="1"/>
</dbReference>
<evidence type="ECO:0000313" key="9">
    <source>
        <dbReference type="EMBL" id="VDM18101.1"/>
    </source>
</evidence>
<dbReference type="PANTHER" id="PTHR11164:SF0">
    <property type="entry name" value="GLUTAMATE--CYSTEINE LIGASE CATALYTIC SUBUNIT"/>
    <property type="match status" value="1"/>
</dbReference>
<evidence type="ECO:0000256" key="8">
    <source>
        <dbReference type="SAM" id="Phobius"/>
    </source>
</evidence>
<keyword evidence="2 6" id="KW-0436">Ligase</keyword>
<gene>
    <name evidence="9" type="ORF">WBA_LOCUS9994</name>
</gene>
<accession>A0A3P7E6L8</accession>
<dbReference type="GO" id="GO:0006750">
    <property type="term" value="P:glutathione biosynthetic process"/>
    <property type="evidence" value="ECO:0007669"/>
    <property type="project" value="UniProtKB-UniRule"/>
</dbReference>
<name>A0A3P7E6L8_WUCBA</name>
<dbReference type="Gene3D" id="3.30.590.50">
    <property type="match status" value="1"/>
</dbReference>
<evidence type="ECO:0000256" key="5">
    <source>
        <dbReference type="ARBA" id="ARBA00022840"/>
    </source>
</evidence>
<comment type="pathway">
    <text evidence="6">Sulfur metabolism; glutathione biosynthesis; glutathione from L-cysteine and L-glutamate: step 1/2.</text>
</comment>
<evidence type="ECO:0000256" key="6">
    <source>
        <dbReference type="RuleBase" id="RU367135"/>
    </source>
</evidence>
<organism evidence="9 10">
    <name type="scientific">Wuchereria bancrofti</name>
    <dbReference type="NCBI Taxonomy" id="6293"/>
    <lineage>
        <taxon>Eukaryota</taxon>
        <taxon>Metazoa</taxon>
        <taxon>Ecdysozoa</taxon>
        <taxon>Nematoda</taxon>
        <taxon>Chromadorea</taxon>
        <taxon>Rhabditida</taxon>
        <taxon>Spirurina</taxon>
        <taxon>Spiruromorpha</taxon>
        <taxon>Filarioidea</taxon>
        <taxon>Onchocercidae</taxon>
        <taxon>Wuchereria</taxon>
    </lineage>
</organism>
<keyword evidence="10" id="KW-1185">Reference proteome</keyword>
<keyword evidence="3 6" id="KW-0317">Glutathione biosynthesis</keyword>
<comment type="catalytic activity">
    <reaction evidence="6">
        <text>L-cysteine + L-glutamate + ATP = gamma-L-glutamyl-L-cysteine + ADP + phosphate + H(+)</text>
        <dbReference type="Rhea" id="RHEA:13285"/>
        <dbReference type="ChEBI" id="CHEBI:15378"/>
        <dbReference type="ChEBI" id="CHEBI:29985"/>
        <dbReference type="ChEBI" id="CHEBI:30616"/>
        <dbReference type="ChEBI" id="CHEBI:35235"/>
        <dbReference type="ChEBI" id="CHEBI:43474"/>
        <dbReference type="ChEBI" id="CHEBI:58173"/>
        <dbReference type="ChEBI" id="CHEBI:456216"/>
        <dbReference type="EC" id="6.3.2.2"/>
    </reaction>
</comment>
<evidence type="ECO:0000256" key="2">
    <source>
        <dbReference type="ARBA" id="ARBA00022598"/>
    </source>
</evidence>
<dbReference type="GO" id="GO:0004357">
    <property type="term" value="F:glutamate-cysteine ligase activity"/>
    <property type="evidence" value="ECO:0007669"/>
    <property type="project" value="UniProtKB-UniRule"/>
</dbReference>
<dbReference type="InParanoid" id="A0A3P7E6L8"/>
<dbReference type="GO" id="GO:0005524">
    <property type="term" value="F:ATP binding"/>
    <property type="evidence" value="ECO:0007669"/>
    <property type="project" value="UniProtKB-UniRule"/>
</dbReference>
<dbReference type="AlphaFoldDB" id="A0A3P7E6L8"/>
<proteinExistence type="inferred from homology"/>
<evidence type="ECO:0000256" key="7">
    <source>
        <dbReference type="SAM" id="MobiDB-lite"/>
    </source>
</evidence>
<evidence type="ECO:0000256" key="4">
    <source>
        <dbReference type="ARBA" id="ARBA00022741"/>
    </source>
</evidence>
<keyword evidence="8" id="KW-0472">Membrane</keyword>
<dbReference type="Pfam" id="PF03074">
    <property type="entry name" value="GCS"/>
    <property type="match status" value="1"/>
</dbReference>
<keyword evidence="5 6" id="KW-0067">ATP-binding</keyword>
<dbReference type="InterPro" id="IPR004308">
    <property type="entry name" value="GCS"/>
</dbReference>
<keyword evidence="4 6" id="KW-0547">Nucleotide-binding</keyword>
<feature type="transmembrane region" description="Helical" evidence="8">
    <location>
        <begin position="106"/>
        <end position="127"/>
    </location>
</feature>
<feature type="region of interest" description="Disordered" evidence="7">
    <location>
        <begin position="1"/>
        <end position="24"/>
    </location>
</feature>
<keyword evidence="8" id="KW-0812">Transmembrane</keyword>
<dbReference type="GO" id="GO:0017109">
    <property type="term" value="C:glutamate-cysteine ligase complex"/>
    <property type="evidence" value="ECO:0007669"/>
    <property type="project" value="TreeGrafter"/>
</dbReference>
<evidence type="ECO:0000256" key="3">
    <source>
        <dbReference type="ARBA" id="ARBA00022684"/>
    </source>
</evidence>
<reference evidence="9 10" key="1">
    <citation type="submission" date="2018-11" db="EMBL/GenBank/DDBJ databases">
        <authorList>
            <consortium name="Pathogen Informatics"/>
        </authorList>
    </citation>
    <scope>NUCLEOTIDE SEQUENCE [LARGE SCALE GENOMIC DNA]</scope>
</reference>
<keyword evidence="8" id="KW-1133">Transmembrane helix</keyword>
<evidence type="ECO:0000256" key="1">
    <source>
        <dbReference type="ARBA" id="ARBA00012220"/>
    </source>
</evidence>